<dbReference type="Proteomes" id="UP000013026">
    <property type="component" value="Chromosome"/>
</dbReference>
<dbReference type="STRING" id="504728.K649_03545"/>
<evidence type="ECO:0000313" key="3">
    <source>
        <dbReference type="EMBL" id="AGK04011.1"/>
    </source>
</evidence>
<accession>D3PPD9</accession>
<dbReference type="Pfam" id="PF05016">
    <property type="entry name" value="ParE_toxin"/>
    <property type="match status" value="1"/>
</dbReference>
<dbReference type="Gene3D" id="3.30.2310.20">
    <property type="entry name" value="RelE-like"/>
    <property type="match status" value="1"/>
</dbReference>
<dbReference type="PANTHER" id="PTHR38813:SF1">
    <property type="entry name" value="TOXIN RELE1-RELATED"/>
    <property type="match status" value="1"/>
</dbReference>
<dbReference type="KEGG" id="mrb:Mrub_0782"/>
<reference evidence="3" key="2">
    <citation type="submission" date="2013-04" db="EMBL/GenBank/DDBJ databases">
        <title>Non-Hybrid, Finished Microbial Genome Assemblies from Long-Read SMRT Sequencing Data.</title>
        <authorList>
            <person name="Klammer A."/>
            <person name="Drake J."/>
            <person name="Heiner C."/>
            <person name="Clum A."/>
            <person name="Copeland A."/>
            <person name="Huddleston J."/>
            <person name="Eichler E."/>
            <person name="Turner S.W."/>
        </authorList>
    </citation>
    <scope>NUCLEOTIDE SEQUENCE</scope>
    <source>
        <strain evidence="3">DSM 1279</strain>
    </source>
</reference>
<dbReference type="RefSeq" id="WP_013013067.1">
    <property type="nucleotide sequence ID" value="NC_013946.1"/>
</dbReference>
<dbReference type="eggNOG" id="COG2026">
    <property type="taxonomic scope" value="Bacteria"/>
</dbReference>
<dbReference type="EMBL" id="CP005385">
    <property type="protein sequence ID" value="AGK04011.1"/>
    <property type="molecule type" value="Genomic_DNA"/>
</dbReference>
<evidence type="ECO:0000313" key="5">
    <source>
        <dbReference type="Proteomes" id="UP000013026"/>
    </source>
</evidence>
<gene>
    <name evidence="2" type="ordered locus">Mrub_0782</name>
    <name evidence="3" type="ORF">K649_03545</name>
</gene>
<dbReference type="PATRIC" id="fig|504728.9.peg.734"/>
<proteinExistence type="predicted"/>
<evidence type="ECO:0000256" key="1">
    <source>
        <dbReference type="ARBA" id="ARBA00022649"/>
    </source>
</evidence>
<reference evidence="3 5" key="3">
    <citation type="submission" date="2013-04" db="EMBL/GenBank/DDBJ databases">
        <authorList>
            <person name="Chin J."/>
            <person name="Alexander D.H."/>
            <person name="Marks P."/>
            <person name="Korlach J."/>
            <person name="Clum A."/>
            <person name="Copeland A."/>
        </authorList>
    </citation>
    <scope>NUCLEOTIDE SEQUENCE [LARGE SCALE GENOMIC DNA]</scope>
    <source>
        <strain evidence="5">ATCC 35948 / DSM 1279 / VKM B-1258 / 21</strain>
        <strain evidence="3">DSM 1279</strain>
    </source>
</reference>
<organism evidence="3 5">
    <name type="scientific">Meiothermus ruber (strain ATCC 35948 / DSM 1279 / VKM B-1258 / 21)</name>
    <name type="common">Thermus ruber</name>
    <dbReference type="NCBI Taxonomy" id="504728"/>
    <lineage>
        <taxon>Bacteria</taxon>
        <taxon>Thermotogati</taxon>
        <taxon>Deinococcota</taxon>
        <taxon>Deinococci</taxon>
        <taxon>Thermales</taxon>
        <taxon>Thermaceae</taxon>
        <taxon>Meiothermus</taxon>
    </lineage>
</organism>
<dbReference type="OrthoDB" id="9805098at2"/>
<dbReference type="InterPro" id="IPR035093">
    <property type="entry name" value="RelE/ParE_toxin_dom_sf"/>
</dbReference>
<evidence type="ECO:0000313" key="4">
    <source>
        <dbReference type="Proteomes" id="UP000006655"/>
    </source>
</evidence>
<dbReference type="SUPFAM" id="SSF143011">
    <property type="entry name" value="RelE-like"/>
    <property type="match status" value="1"/>
</dbReference>
<name>D3PPD9_MEIRD</name>
<keyword evidence="1" id="KW-1277">Toxin-antitoxin system</keyword>
<dbReference type="PANTHER" id="PTHR38813">
    <property type="match status" value="1"/>
</dbReference>
<dbReference type="EMBL" id="CP001743">
    <property type="protein sequence ID" value="ADD27548.1"/>
    <property type="molecule type" value="Genomic_DNA"/>
</dbReference>
<dbReference type="KEGG" id="mre:K649_03545"/>
<dbReference type="AlphaFoldDB" id="D3PPD9"/>
<protein>
    <submittedName>
        <fullName evidence="3">Plasmid stabilization system</fullName>
    </submittedName>
</protein>
<dbReference type="Proteomes" id="UP000006655">
    <property type="component" value="Chromosome"/>
</dbReference>
<reference evidence="2 4" key="1">
    <citation type="journal article" date="2010" name="Stand. Genomic Sci.">
        <title>Complete genome sequence of Meiothermus ruber type strain (21).</title>
        <authorList>
            <person name="Tindall B.J."/>
            <person name="Sikorski J."/>
            <person name="Lucas S."/>
            <person name="Goltsman E."/>
            <person name="Copeland A."/>
            <person name="Glavina Del Rio T."/>
            <person name="Nolan M."/>
            <person name="Tice H."/>
            <person name="Cheng J.F."/>
            <person name="Han C."/>
            <person name="Pitluck S."/>
            <person name="Liolios K."/>
            <person name="Ivanova N."/>
            <person name="Mavromatis K."/>
            <person name="Ovchinnikova G."/>
            <person name="Pati A."/>
            <person name="Fahnrich R."/>
            <person name="Goodwin L."/>
            <person name="Chen A."/>
            <person name="Palaniappan K."/>
            <person name="Land M."/>
            <person name="Hauser L."/>
            <person name="Chang Y.J."/>
            <person name="Jeffries C.D."/>
            <person name="Rohde M."/>
            <person name="Goker M."/>
            <person name="Woyke T."/>
            <person name="Bristow J."/>
            <person name="Eisen J.A."/>
            <person name="Markowitz V."/>
            <person name="Hugenholtz P."/>
            <person name="Kyrpides N.C."/>
            <person name="Klenk H.P."/>
            <person name="Lapidus A."/>
        </authorList>
    </citation>
    <scope>NUCLEOTIDE SEQUENCE [LARGE SCALE GENOMIC DNA]</scope>
    <source>
        <strain evidence="4">ATCC 35948 / DSM 1279 / VKM B-1258 / 21</strain>
        <strain evidence="2">DSM 1279</strain>
    </source>
</reference>
<evidence type="ECO:0000313" key="2">
    <source>
        <dbReference type="EMBL" id="ADD27548.1"/>
    </source>
</evidence>
<dbReference type="InterPro" id="IPR007712">
    <property type="entry name" value="RelE/ParE_toxin"/>
</dbReference>
<keyword evidence="4" id="KW-1185">Reference proteome</keyword>
<dbReference type="InterPro" id="IPR052747">
    <property type="entry name" value="TA_system_RelE_toxin"/>
</dbReference>
<sequence>MAYTLAISKRVGKDMAGLPKEARERIIEKLKELANEPFAPGTIKLKGEASYRVRVGDYRIVFDVDTKTQTITVLAVGDRKDIYKR</sequence>